<sequence length="563" mass="62855">MPHDENISAHTIYILSAIELEEVMACVHELCARALSAQSTAILMWDADLEMFSDQCIYGDMKGEFSELVELYLGAAADKLAAYSGDEPPISRHNADIRVHLLDLAWLENVDRALLLGMTEGLGKVYQVRVYFKGELVAVVLVAGTELPDPLHTQDLMSGAPIALALSRAFEMKELQRENERLRGQYEEIEEKTSSMEEQTLKLIHDITARDSIRMKQLERERLVYWISNAVRSSVHIKQVVDITVEKIGTTFGVSRCLLLRAEASGPAVSEIEVHEYIKPGLSASRELFYTDIGREFIRLALAKETPESIDSADLSGGGYFNVAFLRELRIKSGLIVPLVMRDRILGALFLQDIDFDRDWSIDDISLIGSLADNLSVAIENAELHLEREMQAVTDGLTGVNNRRSFNENLLKEFERAKRYDQPLSLIIVDLDYLKKINDQYGHMAGDEAIRSIGAVLKQSSRSTDFVARYGGEEFCLLLPNTEIDMAEQLAERLRRCINEVTIAEYGNISASLGVSNFPLHCDTAEDLFSQADEALYKAKSGGRNCVKVALQHDTEADAGAKV</sequence>
<dbReference type="Proteomes" id="UP000664277">
    <property type="component" value="Unassembled WGS sequence"/>
</dbReference>
<evidence type="ECO:0000256" key="1">
    <source>
        <dbReference type="SAM" id="Coils"/>
    </source>
</evidence>
<dbReference type="PANTHER" id="PTHR45138:SF9">
    <property type="entry name" value="DIGUANYLATE CYCLASE DGCM-RELATED"/>
    <property type="match status" value="1"/>
</dbReference>
<proteinExistence type="predicted"/>
<dbReference type="Pfam" id="PF01590">
    <property type="entry name" value="GAF"/>
    <property type="match status" value="1"/>
</dbReference>
<dbReference type="InterPro" id="IPR029787">
    <property type="entry name" value="Nucleotide_cyclase"/>
</dbReference>
<feature type="coiled-coil region" evidence="1">
    <location>
        <begin position="172"/>
        <end position="199"/>
    </location>
</feature>
<dbReference type="SMART" id="SM00065">
    <property type="entry name" value="GAF"/>
    <property type="match status" value="1"/>
</dbReference>
<dbReference type="PANTHER" id="PTHR45138">
    <property type="entry name" value="REGULATORY COMPONENTS OF SENSORY TRANSDUCTION SYSTEM"/>
    <property type="match status" value="1"/>
</dbReference>
<evidence type="ECO:0000313" key="4">
    <source>
        <dbReference type="Proteomes" id="UP000664277"/>
    </source>
</evidence>
<dbReference type="Gene3D" id="3.30.70.270">
    <property type="match status" value="1"/>
</dbReference>
<evidence type="ECO:0000259" key="2">
    <source>
        <dbReference type="PROSITE" id="PS50887"/>
    </source>
</evidence>
<dbReference type="SUPFAM" id="SSF55781">
    <property type="entry name" value="GAF domain-like"/>
    <property type="match status" value="1"/>
</dbReference>
<dbReference type="GO" id="GO:0052621">
    <property type="term" value="F:diguanylate cyclase activity"/>
    <property type="evidence" value="ECO:0007669"/>
    <property type="project" value="TreeGrafter"/>
</dbReference>
<dbReference type="AlphaFoldDB" id="A0A8J7PJ24"/>
<dbReference type="PROSITE" id="PS50887">
    <property type="entry name" value="GGDEF"/>
    <property type="match status" value="1"/>
</dbReference>
<dbReference type="SMART" id="SM00267">
    <property type="entry name" value="GGDEF"/>
    <property type="match status" value="1"/>
</dbReference>
<evidence type="ECO:0000313" key="3">
    <source>
        <dbReference type="EMBL" id="MBN8658787.1"/>
    </source>
</evidence>
<accession>A0A8J7PJ24</accession>
<reference evidence="3" key="1">
    <citation type="submission" date="2021-02" db="EMBL/GenBank/DDBJ databases">
        <title>Genome-Resolved Metagenomics of a Microbial Community Performing Photosynthetic Biological Nutrient Removal.</title>
        <authorList>
            <person name="Mcdaniel E.A."/>
        </authorList>
    </citation>
    <scope>NUCLEOTIDE SEQUENCE</scope>
    <source>
        <strain evidence="3">UWPOB_OBS1</strain>
    </source>
</reference>
<dbReference type="InterPro" id="IPR000160">
    <property type="entry name" value="GGDEF_dom"/>
</dbReference>
<dbReference type="CDD" id="cd01949">
    <property type="entry name" value="GGDEF"/>
    <property type="match status" value="1"/>
</dbReference>
<dbReference type="GO" id="GO:1902201">
    <property type="term" value="P:negative regulation of bacterial-type flagellum-dependent cell motility"/>
    <property type="evidence" value="ECO:0007669"/>
    <property type="project" value="TreeGrafter"/>
</dbReference>
<name>A0A8J7PJ24_9BACT</name>
<dbReference type="NCBIfam" id="TIGR00254">
    <property type="entry name" value="GGDEF"/>
    <property type="match status" value="1"/>
</dbReference>
<dbReference type="Gene3D" id="3.30.450.40">
    <property type="match status" value="1"/>
</dbReference>
<dbReference type="Pfam" id="PF00990">
    <property type="entry name" value="GGDEF"/>
    <property type="match status" value="1"/>
</dbReference>
<comment type="caution">
    <text evidence="3">The sequence shown here is derived from an EMBL/GenBank/DDBJ whole genome shotgun (WGS) entry which is preliminary data.</text>
</comment>
<dbReference type="FunFam" id="3.30.70.270:FF:000001">
    <property type="entry name" value="Diguanylate cyclase domain protein"/>
    <property type="match status" value="1"/>
</dbReference>
<dbReference type="InterPro" id="IPR003018">
    <property type="entry name" value="GAF"/>
</dbReference>
<organism evidence="3 4">
    <name type="scientific">Candidatus Obscuribacter phosphatis</name>
    <dbReference type="NCBI Taxonomy" id="1906157"/>
    <lineage>
        <taxon>Bacteria</taxon>
        <taxon>Bacillati</taxon>
        <taxon>Candidatus Melainabacteria</taxon>
        <taxon>Candidatus Obscuribacterales</taxon>
        <taxon>Candidatus Obscuribacteraceae</taxon>
        <taxon>Candidatus Obscuribacter</taxon>
    </lineage>
</organism>
<dbReference type="InterPro" id="IPR050469">
    <property type="entry name" value="Diguanylate_Cyclase"/>
</dbReference>
<dbReference type="GO" id="GO:0005886">
    <property type="term" value="C:plasma membrane"/>
    <property type="evidence" value="ECO:0007669"/>
    <property type="project" value="TreeGrafter"/>
</dbReference>
<dbReference type="EMBL" id="JAFLCK010000001">
    <property type="protein sequence ID" value="MBN8658787.1"/>
    <property type="molecule type" value="Genomic_DNA"/>
</dbReference>
<feature type="domain" description="GGDEF" evidence="2">
    <location>
        <begin position="422"/>
        <end position="552"/>
    </location>
</feature>
<dbReference type="InterPro" id="IPR029016">
    <property type="entry name" value="GAF-like_dom_sf"/>
</dbReference>
<protein>
    <submittedName>
        <fullName evidence="3">Diguanylate cyclase</fullName>
    </submittedName>
</protein>
<dbReference type="InterPro" id="IPR043128">
    <property type="entry name" value="Rev_trsase/Diguanyl_cyclase"/>
</dbReference>
<gene>
    <name evidence="3" type="ORF">J0M35_00375</name>
</gene>
<keyword evidence="1" id="KW-0175">Coiled coil</keyword>
<dbReference type="GO" id="GO:0043709">
    <property type="term" value="P:cell adhesion involved in single-species biofilm formation"/>
    <property type="evidence" value="ECO:0007669"/>
    <property type="project" value="TreeGrafter"/>
</dbReference>
<dbReference type="SUPFAM" id="SSF55073">
    <property type="entry name" value="Nucleotide cyclase"/>
    <property type="match status" value="1"/>
</dbReference>